<keyword evidence="1" id="KW-0732">Signal</keyword>
<dbReference type="Proteomes" id="UP000823201">
    <property type="component" value="Unassembled WGS sequence"/>
</dbReference>
<accession>A0ABS2Q728</accession>
<name>A0ABS2Q728_9BACL</name>
<gene>
    <name evidence="2" type="ORF">JOC27_000915</name>
</gene>
<dbReference type="Pfam" id="PF14167">
    <property type="entry name" value="YfkD"/>
    <property type="match status" value="1"/>
</dbReference>
<evidence type="ECO:0000256" key="1">
    <source>
        <dbReference type="SAM" id="SignalP"/>
    </source>
</evidence>
<reference evidence="2 3" key="1">
    <citation type="submission" date="2021-01" db="EMBL/GenBank/DDBJ databases">
        <title>Genomic Encyclopedia of Type Strains, Phase IV (KMG-IV): sequencing the most valuable type-strain genomes for metagenomic binning, comparative biology and taxonomic classification.</title>
        <authorList>
            <person name="Goeker M."/>
        </authorList>
    </citation>
    <scope>NUCLEOTIDE SEQUENCE [LARGE SCALE GENOMIC DNA]</scope>
    <source>
        <strain evidence="2 3">DSM 100968</strain>
    </source>
</reference>
<dbReference type="RefSeq" id="WP_205005810.1">
    <property type="nucleotide sequence ID" value="NZ_CBCRXA010000014.1"/>
</dbReference>
<dbReference type="InterPro" id="IPR025548">
    <property type="entry name" value="YfkD"/>
</dbReference>
<evidence type="ECO:0008006" key="4">
    <source>
        <dbReference type="Google" id="ProtNLM"/>
    </source>
</evidence>
<evidence type="ECO:0000313" key="3">
    <source>
        <dbReference type="Proteomes" id="UP000823201"/>
    </source>
</evidence>
<proteinExistence type="predicted"/>
<keyword evidence="3" id="KW-1185">Reference proteome</keyword>
<feature type="chain" id="PRO_5045756156" description="YfkD-like protein" evidence="1">
    <location>
        <begin position="24"/>
        <end position="261"/>
    </location>
</feature>
<organism evidence="2 3">
    <name type="scientific">Sporolactobacillus spathodeae</name>
    <dbReference type="NCBI Taxonomy" id="1465502"/>
    <lineage>
        <taxon>Bacteria</taxon>
        <taxon>Bacillati</taxon>
        <taxon>Bacillota</taxon>
        <taxon>Bacilli</taxon>
        <taxon>Bacillales</taxon>
        <taxon>Sporolactobacillaceae</taxon>
        <taxon>Sporolactobacillus</taxon>
    </lineage>
</organism>
<protein>
    <recommendedName>
        <fullName evidence="4">YfkD-like protein</fullName>
    </recommendedName>
</protein>
<evidence type="ECO:0000313" key="2">
    <source>
        <dbReference type="EMBL" id="MBM7657466.1"/>
    </source>
</evidence>
<comment type="caution">
    <text evidence="2">The sequence shown here is derived from an EMBL/GenBank/DDBJ whole genome shotgun (WGS) entry which is preliminary data.</text>
</comment>
<feature type="signal peptide" evidence="1">
    <location>
        <begin position="1"/>
        <end position="23"/>
    </location>
</feature>
<dbReference type="EMBL" id="JAFBEV010000006">
    <property type="protein sequence ID" value="MBM7657466.1"/>
    <property type="molecule type" value="Genomic_DNA"/>
</dbReference>
<sequence>MKKILSVSICLAIFFCGSTFTDAQSTAAVPNKIPSSVVDVSKENTYPNPAHNTAELVPGSKTKALLKTAKVPIENARLIKLLNESTIHPSKWSLGYHAKIYLGEWPLNYASKETSVNWEYKKVNDNAVDARGSKTVQKLTYLQKMQVKVSGGLTAKVPRSEEVNQLIMAKMIRKTHFPIAFSTIIGSGTKIDRPYSVQPKQIGHLYGFVPAISEKGTITYGEVFLVLHGGQAKIEVKNRMQQGIGAWMPIQDRLFLRYSVN</sequence>